<dbReference type="EMBL" id="WRXN01000006">
    <property type="protein sequence ID" value="MVT09506.1"/>
    <property type="molecule type" value="Genomic_DNA"/>
</dbReference>
<evidence type="ECO:0000313" key="3">
    <source>
        <dbReference type="Proteomes" id="UP000461730"/>
    </source>
</evidence>
<dbReference type="Proteomes" id="UP000461730">
    <property type="component" value="Unassembled WGS sequence"/>
</dbReference>
<reference evidence="2 3" key="1">
    <citation type="submission" date="2019-12" db="EMBL/GenBank/DDBJ databases">
        <title>Chitinophaga sp. strain ysch24 (GDMCC 1.1355), whole genome shotgun sequence.</title>
        <authorList>
            <person name="Zhang X."/>
        </authorList>
    </citation>
    <scope>NUCLEOTIDE SEQUENCE [LARGE SCALE GENOMIC DNA]</scope>
    <source>
        <strain evidence="3">ysch24</strain>
    </source>
</reference>
<proteinExistence type="predicted"/>
<protein>
    <submittedName>
        <fullName evidence="2">Uncharacterized protein</fullName>
    </submittedName>
</protein>
<accession>A0A7K1U5E8</accession>
<keyword evidence="3" id="KW-1185">Reference proteome</keyword>
<evidence type="ECO:0000256" key="1">
    <source>
        <dbReference type="SAM" id="MobiDB-lite"/>
    </source>
</evidence>
<sequence>MASTDNHNKSKKASFDPNNPKPLTPELLRSSSGLHDLTDEQAEEIIDSLYSLARILLTVNPPGSE</sequence>
<gene>
    <name evidence="2" type="ORF">GO493_14650</name>
</gene>
<organism evidence="2 3">
    <name type="scientific">Chitinophaga tropicalis</name>
    <dbReference type="NCBI Taxonomy" id="2683588"/>
    <lineage>
        <taxon>Bacteria</taxon>
        <taxon>Pseudomonadati</taxon>
        <taxon>Bacteroidota</taxon>
        <taxon>Chitinophagia</taxon>
        <taxon>Chitinophagales</taxon>
        <taxon>Chitinophagaceae</taxon>
        <taxon>Chitinophaga</taxon>
    </lineage>
</organism>
<dbReference type="RefSeq" id="WP_157306956.1">
    <property type="nucleotide sequence ID" value="NZ_WRXN01000006.1"/>
</dbReference>
<dbReference type="AlphaFoldDB" id="A0A7K1U5E8"/>
<name>A0A7K1U5E8_9BACT</name>
<feature type="region of interest" description="Disordered" evidence="1">
    <location>
        <begin position="1"/>
        <end position="35"/>
    </location>
</feature>
<comment type="caution">
    <text evidence="2">The sequence shown here is derived from an EMBL/GenBank/DDBJ whole genome shotgun (WGS) entry which is preliminary data.</text>
</comment>
<evidence type="ECO:0000313" key="2">
    <source>
        <dbReference type="EMBL" id="MVT09506.1"/>
    </source>
</evidence>